<protein>
    <submittedName>
        <fullName evidence="3">Negative transcription regulator PadR</fullName>
    </submittedName>
</protein>
<dbReference type="InterPro" id="IPR036388">
    <property type="entry name" value="WH-like_DNA-bd_sf"/>
</dbReference>
<dbReference type="EMBL" id="BNJF01000001">
    <property type="protein sequence ID" value="GHO42730.1"/>
    <property type="molecule type" value="Genomic_DNA"/>
</dbReference>
<comment type="caution">
    <text evidence="3">The sequence shown here is derived from an EMBL/GenBank/DDBJ whole genome shotgun (WGS) entry which is preliminary data.</text>
</comment>
<dbReference type="Pfam" id="PF10400">
    <property type="entry name" value="Vir_act_alpha_C"/>
    <property type="match status" value="1"/>
</dbReference>
<dbReference type="InterPro" id="IPR018309">
    <property type="entry name" value="Tscrpt_reg_PadR_C"/>
</dbReference>
<dbReference type="InterPro" id="IPR005149">
    <property type="entry name" value="Tscrpt_reg_PadR_N"/>
</dbReference>
<evidence type="ECO:0000313" key="4">
    <source>
        <dbReference type="Proteomes" id="UP000612362"/>
    </source>
</evidence>
<dbReference type="SUPFAM" id="SSF46785">
    <property type="entry name" value="Winged helix' DNA-binding domain"/>
    <property type="match status" value="1"/>
</dbReference>
<proteinExistence type="predicted"/>
<dbReference type="Gene3D" id="1.10.10.10">
    <property type="entry name" value="Winged helix-like DNA-binding domain superfamily/Winged helix DNA-binding domain"/>
    <property type="match status" value="1"/>
</dbReference>
<organism evidence="3 4">
    <name type="scientific">Ktedonospora formicarum</name>
    <dbReference type="NCBI Taxonomy" id="2778364"/>
    <lineage>
        <taxon>Bacteria</taxon>
        <taxon>Bacillati</taxon>
        <taxon>Chloroflexota</taxon>
        <taxon>Ktedonobacteria</taxon>
        <taxon>Ktedonobacterales</taxon>
        <taxon>Ktedonobacteraceae</taxon>
        <taxon>Ktedonospora</taxon>
    </lineage>
</organism>
<evidence type="ECO:0000259" key="1">
    <source>
        <dbReference type="Pfam" id="PF03551"/>
    </source>
</evidence>
<keyword evidence="4" id="KW-1185">Reference proteome</keyword>
<reference evidence="3" key="1">
    <citation type="submission" date="2020-10" db="EMBL/GenBank/DDBJ databases">
        <title>Taxonomic study of unclassified bacteria belonging to the class Ktedonobacteria.</title>
        <authorList>
            <person name="Yabe S."/>
            <person name="Wang C.M."/>
            <person name="Zheng Y."/>
            <person name="Sakai Y."/>
            <person name="Cavaletti L."/>
            <person name="Monciardini P."/>
            <person name="Donadio S."/>
        </authorList>
    </citation>
    <scope>NUCLEOTIDE SEQUENCE</scope>
    <source>
        <strain evidence="3">SOSP1-1</strain>
    </source>
</reference>
<name>A0A8J3MPA9_9CHLR</name>
<accession>A0A8J3MPA9</accession>
<dbReference type="AlphaFoldDB" id="A0A8J3MPA9"/>
<evidence type="ECO:0000259" key="2">
    <source>
        <dbReference type="Pfam" id="PF10400"/>
    </source>
</evidence>
<dbReference type="Proteomes" id="UP000612362">
    <property type="component" value="Unassembled WGS sequence"/>
</dbReference>
<gene>
    <name evidence="3" type="primary">padR_1</name>
    <name evidence="3" type="ORF">KSX_08930</name>
</gene>
<sequence>MPRMTILGYALLSLLASEPLSGYDLAQRMKKPISYFWHARHSQIYPELARLEELGYVTHEVIEQVERPHKKRYTITQAGYENLRDWLTKPTEIGPDRSEIVLKAYAIWMTDPRKAIDLFQAHLRLHIERLEQYERDYALIEREKSSSLTFASPLFGNYATLRKGIGYEREYVDWCRWMIDQAQAYLTQQEVTCKLQ</sequence>
<dbReference type="Gene3D" id="6.10.140.190">
    <property type="match status" value="1"/>
</dbReference>
<evidence type="ECO:0000313" key="3">
    <source>
        <dbReference type="EMBL" id="GHO42730.1"/>
    </source>
</evidence>
<feature type="domain" description="Transcription regulator PadR C-terminal" evidence="2">
    <location>
        <begin position="97"/>
        <end position="181"/>
    </location>
</feature>
<dbReference type="Pfam" id="PF03551">
    <property type="entry name" value="PadR"/>
    <property type="match status" value="1"/>
</dbReference>
<dbReference type="InterPro" id="IPR036390">
    <property type="entry name" value="WH_DNA-bd_sf"/>
</dbReference>
<dbReference type="PANTHER" id="PTHR43252">
    <property type="entry name" value="TRANSCRIPTIONAL REGULATOR YQJI"/>
    <property type="match status" value="1"/>
</dbReference>
<feature type="domain" description="Transcription regulator PadR N-terminal" evidence="1">
    <location>
        <begin position="11"/>
        <end position="84"/>
    </location>
</feature>
<dbReference type="PANTHER" id="PTHR43252:SF4">
    <property type="entry name" value="TRANSCRIPTIONAL REGULATORY PROTEIN"/>
    <property type="match status" value="1"/>
</dbReference>